<dbReference type="OrthoDB" id="9908106at2"/>
<dbReference type="EMBL" id="UFSO01000003">
    <property type="protein sequence ID" value="SSY80648.1"/>
    <property type="molecule type" value="Genomic_DNA"/>
</dbReference>
<keyword evidence="2" id="KW-1185">Reference proteome</keyword>
<gene>
    <name evidence="1" type="ORF">NCTC10283_02208</name>
</gene>
<accession>A0A376BV05</accession>
<protein>
    <submittedName>
        <fullName evidence="1">Uncharacterized protein</fullName>
    </submittedName>
</protein>
<sequence length="72" mass="7624">MSVNQDPILQALKEIQAKQDVTIAKQDDLEKHIKQIHNDCKKTARTNGAVAGAVSGGLVATGIALIKAKFGL</sequence>
<organism evidence="1 2">
    <name type="scientific">Alysiella crassa</name>
    <dbReference type="NCBI Taxonomy" id="153491"/>
    <lineage>
        <taxon>Bacteria</taxon>
        <taxon>Pseudomonadati</taxon>
        <taxon>Pseudomonadota</taxon>
        <taxon>Betaproteobacteria</taxon>
        <taxon>Neisseriales</taxon>
        <taxon>Neisseriaceae</taxon>
        <taxon>Alysiella</taxon>
    </lineage>
</organism>
<reference evidence="1 2" key="1">
    <citation type="submission" date="2018-06" db="EMBL/GenBank/DDBJ databases">
        <authorList>
            <consortium name="Pathogen Informatics"/>
            <person name="Doyle S."/>
        </authorList>
    </citation>
    <scope>NUCLEOTIDE SEQUENCE [LARGE SCALE GENOMIC DNA]</scope>
    <source>
        <strain evidence="1 2">NCTC10283</strain>
    </source>
</reference>
<proteinExistence type="predicted"/>
<evidence type="ECO:0000313" key="1">
    <source>
        <dbReference type="EMBL" id="SSY80648.1"/>
    </source>
</evidence>
<evidence type="ECO:0000313" key="2">
    <source>
        <dbReference type="Proteomes" id="UP000254209"/>
    </source>
</evidence>
<name>A0A376BV05_9NEIS</name>
<dbReference type="Proteomes" id="UP000254209">
    <property type="component" value="Unassembled WGS sequence"/>
</dbReference>
<dbReference type="RefSeq" id="WP_034291454.1">
    <property type="nucleotide sequence ID" value="NZ_CP091519.2"/>
</dbReference>
<dbReference type="AlphaFoldDB" id="A0A376BV05"/>
<dbReference type="STRING" id="1120980.GCA_000745955_00558"/>